<evidence type="ECO:0000313" key="2">
    <source>
        <dbReference type="Proteomes" id="UP000299102"/>
    </source>
</evidence>
<proteinExistence type="predicted"/>
<dbReference type="EMBL" id="BGZK01001611">
    <property type="protein sequence ID" value="GBP83238.1"/>
    <property type="molecule type" value="Genomic_DNA"/>
</dbReference>
<gene>
    <name evidence="1" type="ORF">EVAR_52037_1</name>
</gene>
<accession>A0A4C1Z5U8</accession>
<organism evidence="1 2">
    <name type="scientific">Eumeta variegata</name>
    <name type="common">Bagworm moth</name>
    <name type="synonym">Eumeta japonica</name>
    <dbReference type="NCBI Taxonomy" id="151549"/>
    <lineage>
        <taxon>Eukaryota</taxon>
        <taxon>Metazoa</taxon>
        <taxon>Ecdysozoa</taxon>
        <taxon>Arthropoda</taxon>
        <taxon>Hexapoda</taxon>
        <taxon>Insecta</taxon>
        <taxon>Pterygota</taxon>
        <taxon>Neoptera</taxon>
        <taxon>Endopterygota</taxon>
        <taxon>Lepidoptera</taxon>
        <taxon>Glossata</taxon>
        <taxon>Ditrysia</taxon>
        <taxon>Tineoidea</taxon>
        <taxon>Psychidae</taxon>
        <taxon>Oiketicinae</taxon>
        <taxon>Eumeta</taxon>
    </lineage>
</organism>
<evidence type="ECO:0000313" key="1">
    <source>
        <dbReference type="EMBL" id="GBP83238.1"/>
    </source>
</evidence>
<reference evidence="1 2" key="1">
    <citation type="journal article" date="2019" name="Commun. Biol.">
        <title>The bagworm genome reveals a unique fibroin gene that provides high tensile strength.</title>
        <authorList>
            <person name="Kono N."/>
            <person name="Nakamura H."/>
            <person name="Ohtoshi R."/>
            <person name="Tomita M."/>
            <person name="Numata K."/>
            <person name="Arakawa K."/>
        </authorList>
    </citation>
    <scope>NUCLEOTIDE SEQUENCE [LARGE SCALE GENOMIC DNA]</scope>
</reference>
<sequence length="186" mass="20364">MLILNKSISLVRDGAAAGAASGGDNSPRRPWAERAALHAARLSCVELFCVDLTRRRTVTYSPISTRAFSFQPAGGGVLKPVVYYLPSFNTHMTHTFLREANVRERVGRLGSCARAAACRELSPLPARSSSRMNRLRFTAGYNTFHSPPRPSVDINLWLSSFSIPNPIAAVVTGSLLTYASRRRSKD</sequence>
<dbReference type="Proteomes" id="UP000299102">
    <property type="component" value="Unassembled WGS sequence"/>
</dbReference>
<name>A0A4C1Z5U8_EUMVA</name>
<protein>
    <submittedName>
        <fullName evidence="1">Uncharacterized protein</fullName>
    </submittedName>
</protein>
<comment type="caution">
    <text evidence="1">The sequence shown here is derived from an EMBL/GenBank/DDBJ whole genome shotgun (WGS) entry which is preliminary data.</text>
</comment>
<dbReference type="AlphaFoldDB" id="A0A4C1Z5U8"/>
<keyword evidence="2" id="KW-1185">Reference proteome</keyword>